<gene>
    <name evidence="2" type="ORF">MSLAZ_1116</name>
</gene>
<dbReference type="Pfam" id="PF19638">
    <property type="entry name" value="DUF6141"/>
    <property type="match status" value="1"/>
</dbReference>
<dbReference type="AlphaFoldDB" id="A0A0E3S594"/>
<sequence length="194" mass="22369">MPEKECKEYVDQGMCLIRLYRSCYTGRVATERPETGLIFREVQDLHNNIFLVSVLYPALLLWYVEIYSLVFGKPAGVQNVPDLYLFALWFVFGVFFPLLFYCITYITEVRKDGIYTRLIPLNPSFKKIPIYVVEECRIQAYDPFTGKESEVAKPPQKKANLVVILKLISGKKMVISSKDPEKLCMAIQQASALY</sequence>
<keyword evidence="1" id="KW-0472">Membrane</keyword>
<dbReference type="RefSeq" id="WP_232308727.1">
    <property type="nucleotide sequence ID" value="NZ_CP009515.1"/>
</dbReference>
<dbReference type="GeneID" id="24805845"/>
<keyword evidence="3" id="KW-1185">Reference proteome</keyword>
<accession>A0A0E3S594</accession>
<dbReference type="KEGG" id="mls:MSLAZ_1116"/>
<dbReference type="HOGENOM" id="CLU_112305_0_0_2"/>
<keyword evidence="1" id="KW-0812">Transmembrane</keyword>
<evidence type="ECO:0000313" key="3">
    <source>
        <dbReference type="Proteomes" id="UP000033072"/>
    </source>
</evidence>
<organism evidence="2 3">
    <name type="scientific">Methanosarcina lacustris Z-7289</name>
    <dbReference type="NCBI Taxonomy" id="1434111"/>
    <lineage>
        <taxon>Archaea</taxon>
        <taxon>Methanobacteriati</taxon>
        <taxon>Methanobacteriota</taxon>
        <taxon>Stenosarchaea group</taxon>
        <taxon>Methanomicrobia</taxon>
        <taxon>Methanosarcinales</taxon>
        <taxon>Methanosarcinaceae</taxon>
        <taxon>Methanosarcina</taxon>
    </lineage>
</organism>
<proteinExistence type="predicted"/>
<dbReference type="Proteomes" id="UP000033072">
    <property type="component" value="Chromosome"/>
</dbReference>
<reference evidence="2 3" key="1">
    <citation type="submission" date="2014-07" db="EMBL/GenBank/DDBJ databases">
        <title>Methanogenic archaea and the global carbon cycle.</title>
        <authorList>
            <person name="Henriksen J.R."/>
            <person name="Luke J."/>
            <person name="Reinhart S."/>
            <person name="Benedict M.N."/>
            <person name="Youngblut N.D."/>
            <person name="Metcalf M.E."/>
            <person name="Whitaker R.J."/>
            <person name="Metcalf W.W."/>
        </authorList>
    </citation>
    <scope>NUCLEOTIDE SEQUENCE [LARGE SCALE GENOMIC DNA]</scope>
    <source>
        <strain evidence="2 3">Z-7289</strain>
    </source>
</reference>
<evidence type="ECO:0000256" key="1">
    <source>
        <dbReference type="SAM" id="Phobius"/>
    </source>
</evidence>
<dbReference type="InterPro" id="IPR046139">
    <property type="entry name" value="DUF6141"/>
</dbReference>
<feature type="transmembrane region" description="Helical" evidence="1">
    <location>
        <begin position="83"/>
        <end position="107"/>
    </location>
</feature>
<protein>
    <submittedName>
        <fullName evidence="2">Uncharacterized protein</fullName>
    </submittedName>
</protein>
<feature type="transmembrane region" description="Helical" evidence="1">
    <location>
        <begin position="49"/>
        <end position="71"/>
    </location>
</feature>
<dbReference type="PATRIC" id="fig|1434111.4.peg.1439"/>
<evidence type="ECO:0000313" key="2">
    <source>
        <dbReference type="EMBL" id="AKB74377.1"/>
    </source>
</evidence>
<name>A0A0E3S594_9EURY</name>
<keyword evidence="1" id="KW-1133">Transmembrane helix</keyword>
<dbReference type="EMBL" id="CP009515">
    <property type="protein sequence ID" value="AKB74377.1"/>
    <property type="molecule type" value="Genomic_DNA"/>
</dbReference>